<feature type="region of interest" description="Disordered" evidence="2">
    <location>
        <begin position="53"/>
        <end position="75"/>
    </location>
</feature>
<name>A0A8T0W7V7_PANVG</name>
<organism evidence="3 4">
    <name type="scientific">Panicum virgatum</name>
    <name type="common">Blackwell switchgrass</name>
    <dbReference type="NCBI Taxonomy" id="38727"/>
    <lineage>
        <taxon>Eukaryota</taxon>
        <taxon>Viridiplantae</taxon>
        <taxon>Streptophyta</taxon>
        <taxon>Embryophyta</taxon>
        <taxon>Tracheophyta</taxon>
        <taxon>Spermatophyta</taxon>
        <taxon>Magnoliopsida</taxon>
        <taxon>Liliopsida</taxon>
        <taxon>Poales</taxon>
        <taxon>Poaceae</taxon>
        <taxon>PACMAD clade</taxon>
        <taxon>Panicoideae</taxon>
        <taxon>Panicodae</taxon>
        <taxon>Paniceae</taxon>
        <taxon>Panicinae</taxon>
        <taxon>Panicum</taxon>
        <taxon>Panicum sect. Hiantes</taxon>
    </lineage>
</organism>
<dbReference type="PANTHER" id="PTHR34968:SF1">
    <property type="entry name" value="AUGMIN SUBUNIT 5"/>
    <property type="match status" value="1"/>
</dbReference>
<gene>
    <name evidence="3" type="ORF">PVAP13_2KG312400</name>
</gene>
<dbReference type="AlphaFoldDB" id="A0A8T0W7V7"/>
<dbReference type="GO" id="GO:0070652">
    <property type="term" value="C:HAUS complex"/>
    <property type="evidence" value="ECO:0007669"/>
    <property type="project" value="InterPro"/>
</dbReference>
<dbReference type="InterPro" id="IPR029131">
    <property type="entry name" value="HAUS5"/>
</dbReference>
<evidence type="ECO:0000256" key="2">
    <source>
        <dbReference type="SAM" id="MobiDB-lite"/>
    </source>
</evidence>
<accession>A0A8T0W7V7</accession>
<dbReference type="EMBL" id="CM029039">
    <property type="protein sequence ID" value="KAG2643257.1"/>
    <property type="molecule type" value="Genomic_DNA"/>
</dbReference>
<evidence type="ECO:0000256" key="1">
    <source>
        <dbReference type="SAM" id="Coils"/>
    </source>
</evidence>
<dbReference type="GO" id="GO:0051225">
    <property type="term" value="P:spindle assembly"/>
    <property type="evidence" value="ECO:0007669"/>
    <property type="project" value="InterPro"/>
</dbReference>
<evidence type="ECO:0000313" key="4">
    <source>
        <dbReference type="Proteomes" id="UP000823388"/>
    </source>
</evidence>
<dbReference type="PANTHER" id="PTHR34968">
    <property type="entry name" value="AUGMIN SUBUNIT 5"/>
    <property type="match status" value="1"/>
</dbReference>
<keyword evidence="4" id="KW-1185">Reference proteome</keyword>
<keyword evidence="1" id="KW-0175">Coiled coil</keyword>
<protein>
    <recommendedName>
        <fullName evidence="5">AUGMIN subunit 5</fullName>
    </recommendedName>
</protein>
<proteinExistence type="predicted"/>
<dbReference type="Proteomes" id="UP000823388">
    <property type="component" value="Chromosome 2K"/>
</dbReference>
<reference evidence="3" key="1">
    <citation type="submission" date="2020-05" db="EMBL/GenBank/DDBJ databases">
        <title>WGS assembly of Panicum virgatum.</title>
        <authorList>
            <person name="Lovell J.T."/>
            <person name="Jenkins J."/>
            <person name="Shu S."/>
            <person name="Juenger T.E."/>
            <person name="Schmutz J."/>
        </authorList>
    </citation>
    <scope>NUCLEOTIDE SEQUENCE</scope>
    <source>
        <strain evidence="3">AP13</strain>
    </source>
</reference>
<evidence type="ECO:0000313" key="3">
    <source>
        <dbReference type="EMBL" id="KAG2643258.1"/>
    </source>
</evidence>
<dbReference type="GO" id="GO:0005876">
    <property type="term" value="C:spindle microtubule"/>
    <property type="evidence" value="ECO:0007669"/>
    <property type="project" value="InterPro"/>
</dbReference>
<sequence length="888" mass="98357">MEPFLHSQRQTRGSPPQAAGLGRPRLYQIGQPAFSSPTPFRYPVPLRRLVQADPKQAQKKKKVSKTIPTPSLHTTHPYLNPLSAFHQIERRLPRVWPLRQRAMPASSVSGGSGPGGVSPDAIIEWLQDEMGYPSAPPAPEQLRKICRGNMIPVWSFLLRRVRSERTVATARRNILVHGVAARRAREGGAMGAGAGDAAAREAEARERDLAAEEAERLRGVVRRQRKELRARIAEVAREEAERKRVLGERSNARHKQVMLEAYEQQCDEACKIFAEYQRRLHQFVSQARDVRRSSIGVSGAAGAVEDMLQSDREDLYSSTIKSNRLPEDLVETAGERSIRKACETLAADMIETIRSSFPAFEGSGINSSCQLDVAKLGIDLDGEIPTDVKAVALDSLKNPSLLLQSIITYTSRMKTLIHRETDKIDIRADAELLRYKYENEQVIDAASTDASSPLPYQVYGNGKTGSQLSTRGTYDQLLERQKEHVQQFLATEDALNKAAEAKALSQKLLQRLHGTIDMAGSKKLPTGNTSQNVTNSRHLELDVWAKEREVAGLKASLSTLTSEVQRLYKLCAKWKEAEDSLKKKWKKIEEFDARRSELECIYSALQRANMDASAFWEQQPLSARGYASSTIIPVCNAVVDMSTNSRDLIERELAAFGQSLDNSLCRLPATPQALLEAVGSSGGTGAEALVAAEKHAALLTARAGARDPSAVPSICRISAALQFNSVSPGTEGTDSGLASVLNSLEFCLKPCGSEASILEDLSKAINLVHTRRNLVENDRVLLNRAHRAQQEYERVANYCLKLAGEQEKVVSERWLPELRNAVQEARMCFEDCQRVRGLVDEWYEQPAATIVDWVTIDGQSVGAWINLVKQLHMEISRRTLALSSVGDD</sequence>
<feature type="coiled-coil region" evidence="1">
    <location>
        <begin position="211"/>
        <end position="279"/>
    </location>
</feature>
<dbReference type="EMBL" id="CM029039">
    <property type="protein sequence ID" value="KAG2643258.1"/>
    <property type="molecule type" value="Genomic_DNA"/>
</dbReference>
<comment type="caution">
    <text evidence="3">The sequence shown here is derived from an EMBL/GenBank/DDBJ whole genome shotgun (WGS) entry which is preliminary data.</text>
</comment>
<evidence type="ECO:0008006" key="5">
    <source>
        <dbReference type="Google" id="ProtNLM"/>
    </source>
</evidence>
<feature type="region of interest" description="Disordered" evidence="2">
    <location>
        <begin position="1"/>
        <end position="23"/>
    </location>
</feature>
<dbReference type="Pfam" id="PF14817">
    <property type="entry name" value="HAUS5"/>
    <property type="match status" value="1"/>
</dbReference>
<dbReference type="InterPro" id="IPR044706">
    <property type="entry name" value="AUG5_plant"/>
</dbReference>